<reference evidence="1 2" key="1">
    <citation type="submission" date="2014-02" db="EMBL/GenBank/DDBJ databases">
        <title>Whole Genome Sequencing Of Bordetella Holmesii, An Emerging Opportunistic Infection Of Humans.</title>
        <authorList>
            <person name="Tettelin H."/>
            <person name="Hooven T.A."/>
            <person name="Hine E."/>
            <person name="Su Q."/>
            <person name="Huard R.C."/>
            <person name="Della-Latta P."/>
            <person name="Daugherty S.C."/>
            <person name="Agrawal S."/>
            <person name="Sengamalay N."/>
            <person name="Tallon L.J."/>
            <person name="Sadzewicz L."/>
            <person name="Whittier S."/>
            <person name="Fraser C.M."/>
            <person name="Ratner A.J."/>
        </authorList>
    </citation>
    <scope>NUCLEOTIDE SEQUENCE [LARGE SCALE GENOMIC DNA]</scope>
    <source>
        <strain evidence="1 2">1058</strain>
    </source>
</reference>
<sequence length="46" mass="4931">MIFQRGFAKIGIHGGRSEVINVVNETGYRCGPGPAKVLLSYSRPPG</sequence>
<keyword evidence="2" id="KW-1185">Reference proteome</keyword>
<comment type="caution">
    <text evidence="1">The sequence shown here is derived from an EMBL/GenBank/DDBJ whole genome shotgun (WGS) entry which is preliminary data.</text>
</comment>
<dbReference type="Proteomes" id="UP000023104">
    <property type="component" value="Unassembled WGS sequence"/>
</dbReference>
<evidence type="ECO:0008006" key="3">
    <source>
        <dbReference type="Google" id="ProtNLM"/>
    </source>
</evidence>
<evidence type="ECO:0000313" key="2">
    <source>
        <dbReference type="Proteomes" id="UP000023104"/>
    </source>
</evidence>
<name>A0ABN0RWM3_9BORD</name>
<proteinExistence type="predicted"/>
<evidence type="ECO:0000313" key="1">
    <source>
        <dbReference type="EMBL" id="EXX93682.1"/>
    </source>
</evidence>
<protein>
    <recommendedName>
        <fullName evidence="3">N-acetyltransferase YedL</fullName>
    </recommendedName>
</protein>
<dbReference type="EMBL" id="JDTF01000004">
    <property type="protein sequence ID" value="EXX93682.1"/>
    <property type="molecule type" value="Genomic_DNA"/>
</dbReference>
<organism evidence="1 2">
    <name type="scientific">Bordetella holmesii 1058</name>
    <dbReference type="NCBI Taxonomy" id="1247648"/>
    <lineage>
        <taxon>Bacteria</taxon>
        <taxon>Pseudomonadati</taxon>
        <taxon>Pseudomonadota</taxon>
        <taxon>Betaproteobacteria</taxon>
        <taxon>Burkholderiales</taxon>
        <taxon>Alcaligenaceae</taxon>
        <taxon>Bordetella</taxon>
    </lineage>
</organism>
<gene>
    <name evidence="1" type="ORF">D559_1084</name>
</gene>
<accession>A0ABN0RWM3</accession>